<keyword evidence="2" id="KW-0812">Transmembrane</keyword>
<dbReference type="Proteomes" id="UP001152607">
    <property type="component" value="Unassembled WGS sequence"/>
</dbReference>
<dbReference type="PANTHER" id="PTHR33365:SF12">
    <property type="entry name" value="TAT PATHWAY SIGNAL SEQUENCE"/>
    <property type="match status" value="1"/>
</dbReference>
<keyword evidence="2" id="KW-0472">Membrane</keyword>
<protein>
    <submittedName>
        <fullName evidence="3">Uncharacterized protein</fullName>
    </submittedName>
</protein>
<organism evidence="3 4">
    <name type="scientific">Periconia digitata</name>
    <dbReference type="NCBI Taxonomy" id="1303443"/>
    <lineage>
        <taxon>Eukaryota</taxon>
        <taxon>Fungi</taxon>
        <taxon>Dikarya</taxon>
        <taxon>Ascomycota</taxon>
        <taxon>Pezizomycotina</taxon>
        <taxon>Dothideomycetes</taxon>
        <taxon>Pleosporomycetidae</taxon>
        <taxon>Pleosporales</taxon>
        <taxon>Massarineae</taxon>
        <taxon>Periconiaceae</taxon>
        <taxon>Periconia</taxon>
    </lineage>
</organism>
<keyword evidence="2" id="KW-1133">Transmembrane helix</keyword>
<accession>A0A9W4XJ75</accession>
<comment type="similarity">
    <text evidence="1">Belongs to the ustYa family.</text>
</comment>
<dbReference type="InterPro" id="IPR021765">
    <property type="entry name" value="UstYa-like"/>
</dbReference>
<evidence type="ECO:0000256" key="1">
    <source>
        <dbReference type="ARBA" id="ARBA00035112"/>
    </source>
</evidence>
<evidence type="ECO:0000313" key="3">
    <source>
        <dbReference type="EMBL" id="CAI6229012.1"/>
    </source>
</evidence>
<evidence type="ECO:0000256" key="2">
    <source>
        <dbReference type="SAM" id="Phobius"/>
    </source>
</evidence>
<dbReference type="Pfam" id="PF11807">
    <property type="entry name" value="UstYa"/>
    <property type="match status" value="1"/>
</dbReference>
<evidence type="ECO:0000313" key="4">
    <source>
        <dbReference type="Proteomes" id="UP001152607"/>
    </source>
</evidence>
<dbReference type="PANTHER" id="PTHR33365">
    <property type="entry name" value="YALI0B05434P"/>
    <property type="match status" value="1"/>
</dbReference>
<proteinExistence type="inferred from homology"/>
<dbReference type="GO" id="GO:0043386">
    <property type="term" value="P:mycotoxin biosynthetic process"/>
    <property type="evidence" value="ECO:0007669"/>
    <property type="project" value="InterPro"/>
</dbReference>
<reference evidence="3" key="1">
    <citation type="submission" date="2023-01" db="EMBL/GenBank/DDBJ databases">
        <authorList>
            <person name="Van Ghelder C."/>
            <person name="Rancurel C."/>
        </authorList>
    </citation>
    <scope>NUCLEOTIDE SEQUENCE</scope>
    <source>
        <strain evidence="3">CNCM I-4278</strain>
    </source>
</reference>
<dbReference type="OrthoDB" id="3687641at2759"/>
<dbReference type="EMBL" id="CAOQHR010000001">
    <property type="protein sequence ID" value="CAI6229012.1"/>
    <property type="molecule type" value="Genomic_DNA"/>
</dbReference>
<feature type="transmembrane region" description="Helical" evidence="2">
    <location>
        <begin position="52"/>
        <end position="70"/>
    </location>
</feature>
<dbReference type="AlphaFoldDB" id="A0A9W4XJ75"/>
<gene>
    <name evidence="3" type="ORF">PDIGIT_LOCUS140</name>
</gene>
<keyword evidence="4" id="KW-1185">Reference proteome</keyword>
<comment type="caution">
    <text evidence="3">The sequence shown here is derived from an EMBL/GenBank/DDBJ whole genome shotgun (WGS) entry which is preliminary data.</text>
</comment>
<sequence>MKPVYTAIAIDDRPYHPYQDGSQSTTKQVKIWEADFEESDLTYTEENQRWRWFPWFLHSLLLVISLVAGFGMSKISHDPSCLNEHSDALLNPQRQPFRMRFDGSFRGSSPYKGPPSPAVDKAWDELINIRLMSIPESVFVTLNASQHSFKLDPEFGGGRLAIFDTMHMLHCVRSLWKLAYPEYYGDNGGNNTSERTDGSRREFLNHADHCADMLRQKLMCDASSAIVTYNWVENHHHPHPNFNVEHTCRSYEQLAATVDKYAVKNLPPNGFFRPRKGAVVEFAEPPFDPQAVGRMSVGETKHRK</sequence>
<name>A0A9W4XJ75_9PLEO</name>